<dbReference type="EMBL" id="CP042301">
    <property type="protein sequence ID" value="QDZ01732.1"/>
    <property type="molecule type" value="Genomic_DNA"/>
</dbReference>
<dbReference type="InterPro" id="IPR001296">
    <property type="entry name" value="Glyco_trans_1"/>
</dbReference>
<dbReference type="Pfam" id="PF00534">
    <property type="entry name" value="Glycos_transf_1"/>
    <property type="match status" value="1"/>
</dbReference>
<sequence>MHILIVSEDNWLLYDDAFRELEARGHVVRRLTLAEHRPRAKRLRKIARYLPGKALLDLLRREIGAFQPDIIQVTASRATALAVRLALRGNPRPAMLFERGAIGGLGLTNPIDWLTHFSARVDAVVIPSYAMLNNWVGRPLLRRVLPPARCEVLHHPVPMPANPSAEDRVALRERLGLPADAFIVGTVCNVRPIKNLVFLARAVRAVGDGCLLAVVGRPGDDTLQAALSEAGGDSLRELGPIPDAAGIMPVFDLYATPTRMPGESFGMAPAEAMAAGLAVLTMAFGGTADLIEDGFSGLALPPRAQAWTAAIRELMRDPERLAAMGAEARRRMRTRFSVEAVADQLERIYARRIAQRAGDVGG</sequence>
<reference evidence="2" key="1">
    <citation type="submission" date="2020-04" db="EMBL/GenBank/DDBJ databases">
        <title>Nitratireductor sp. nov. isolated from mangrove soil.</title>
        <authorList>
            <person name="Ye Y."/>
        </authorList>
    </citation>
    <scope>NUCLEOTIDE SEQUENCE</scope>
    <source>
        <strain evidence="2">SY7</strain>
    </source>
</reference>
<evidence type="ECO:0000313" key="2">
    <source>
        <dbReference type="EMBL" id="QDZ01732.1"/>
    </source>
</evidence>
<dbReference type="AlphaFoldDB" id="A0A5B8L232"/>
<dbReference type="CDD" id="cd03801">
    <property type="entry name" value="GT4_PimA-like"/>
    <property type="match status" value="1"/>
</dbReference>
<organism evidence="2 3">
    <name type="scientific">Nitratireductor mangrovi</name>
    <dbReference type="NCBI Taxonomy" id="2599600"/>
    <lineage>
        <taxon>Bacteria</taxon>
        <taxon>Pseudomonadati</taxon>
        <taxon>Pseudomonadota</taxon>
        <taxon>Alphaproteobacteria</taxon>
        <taxon>Hyphomicrobiales</taxon>
        <taxon>Phyllobacteriaceae</taxon>
        <taxon>Nitratireductor</taxon>
    </lineage>
</organism>
<name>A0A5B8L232_9HYPH</name>
<protein>
    <submittedName>
        <fullName evidence="2">Glycosyltransferase family 4 protein</fullName>
    </submittedName>
</protein>
<proteinExistence type="predicted"/>
<dbReference type="PANTHER" id="PTHR12526">
    <property type="entry name" value="GLYCOSYLTRANSFERASE"/>
    <property type="match status" value="1"/>
</dbReference>
<dbReference type="Gene3D" id="3.40.50.2000">
    <property type="entry name" value="Glycogen Phosphorylase B"/>
    <property type="match status" value="2"/>
</dbReference>
<dbReference type="OrthoDB" id="9806708at2"/>
<dbReference type="RefSeq" id="WP_146300373.1">
    <property type="nucleotide sequence ID" value="NZ_CP042301.2"/>
</dbReference>
<evidence type="ECO:0000313" key="3">
    <source>
        <dbReference type="Proteomes" id="UP000321389"/>
    </source>
</evidence>
<evidence type="ECO:0000259" key="1">
    <source>
        <dbReference type="Pfam" id="PF00534"/>
    </source>
</evidence>
<feature type="domain" description="Glycosyl transferase family 1" evidence="1">
    <location>
        <begin position="170"/>
        <end position="331"/>
    </location>
</feature>
<accession>A0A5B8L232</accession>
<dbReference type="SUPFAM" id="SSF53756">
    <property type="entry name" value="UDP-Glycosyltransferase/glycogen phosphorylase"/>
    <property type="match status" value="1"/>
</dbReference>
<keyword evidence="3" id="KW-1185">Reference proteome</keyword>
<gene>
    <name evidence="2" type="ORF">FQ775_15885</name>
</gene>
<dbReference type="KEGG" id="niy:FQ775_15885"/>
<dbReference type="GO" id="GO:0016757">
    <property type="term" value="F:glycosyltransferase activity"/>
    <property type="evidence" value="ECO:0007669"/>
    <property type="project" value="InterPro"/>
</dbReference>
<dbReference type="Proteomes" id="UP000321389">
    <property type="component" value="Chromosome"/>
</dbReference>